<keyword evidence="6 7" id="KW-0788">Thiol protease</keyword>
<dbReference type="InterPro" id="IPR001394">
    <property type="entry name" value="Peptidase_C19_UCH"/>
</dbReference>
<comment type="caution">
    <text evidence="11">The sequence shown here is derived from an EMBL/GenBank/DDBJ whole genome shotgun (WGS) entry which is preliminary data.</text>
</comment>
<proteinExistence type="inferred from homology"/>
<evidence type="ECO:0000259" key="10">
    <source>
        <dbReference type="PROSITE" id="PS50235"/>
    </source>
</evidence>
<dbReference type="GO" id="GO:0006508">
    <property type="term" value="P:proteolysis"/>
    <property type="evidence" value="ECO:0007669"/>
    <property type="project" value="UniProtKB-KW"/>
</dbReference>
<keyword evidence="5 7" id="KW-0378">Hydrolase</keyword>
<dbReference type="Pfam" id="PF00443">
    <property type="entry name" value="UCH"/>
    <property type="match status" value="1"/>
</dbReference>
<dbReference type="GO" id="GO:0005829">
    <property type="term" value="C:cytosol"/>
    <property type="evidence" value="ECO:0007669"/>
    <property type="project" value="TreeGrafter"/>
</dbReference>
<feature type="compositionally biased region" description="Low complexity" evidence="8">
    <location>
        <begin position="579"/>
        <end position="591"/>
    </location>
</feature>
<evidence type="ECO:0000256" key="2">
    <source>
        <dbReference type="ARBA" id="ARBA00009085"/>
    </source>
</evidence>
<dbReference type="EMBL" id="MCFL01000047">
    <property type="protein sequence ID" value="ORZ32375.1"/>
    <property type="molecule type" value="Genomic_DNA"/>
</dbReference>
<protein>
    <recommendedName>
        <fullName evidence="7">Ubiquitin carboxyl-terminal hydrolase</fullName>
        <ecNumber evidence="7">3.4.19.12</ecNumber>
    </recommendedName>
</protein>
<evidence type="ECO:0000256" key="7">
    <source>
        <dbReference type="RuleBase" id="RU366025"/>
    </source>
</evidence>
<accession>A0A1Y2HCY5</accession>
<dbReference type="EC" id="3.4.19.12" evidence="7"/>
<name>A0A1Y2HCY5_9FUNG</name>
<evidence type="ECO:0000313" key="11">
    <source>
        <dbReference type="EMBL" id="ORZ32375.1"/>
    </source>
</evidence>
<evidence type="ECO:0000256" key="5">
    <source>
        <dbReference type="ARBA" id="ARBA00022801"/>
    </source>
</evidence>
<dbReference type="SUPFAM" id="SSF54001">
    <property type="entry name" value="Cysteine proteinases"/>
    <property type="match status" value="1"/>
</dbReference>
<evidence type="ECO:0000256" key="8">
    <source>
        <dbReference type="SAM" id="MobiDB-lite"/>
    </source>
</evidence>
<dbReference type="PANTHER" id="PTHR24006">
    <property type="entry name" value="UBIQUITIN CARBOXYL-TERMINAL HYDROLASE"/>
    <property type="match status" value="1"/>
</dbReference>
<dbReference type="Gene3D" id="3.90.70.10">
    <property type="entry name" value="Cysteine proteinases"/>
    <property type="match status" value="1"/>
</dbReference>
<dbReference type="Proteomes" id="UP000193411">
    <property type="component" value="Unassembled WGS sequence"/>
</dbReference>
<evidence type="ECO:0000313" key="12">
    <source>
        <dbReference type="Proteomes" id="UP000193411"/>
    </source>
</evidence>
<evidence type="ECO:0000256" key="6">
    <source>
        <dbReference type="ARBA" id="ARBA00022807"/>
    </source>
</evidence>
<feature type="compositionally biased region" description="Basic residues" evidence="8">
    <location>
        <begin position="388"/>
        <end position="406"/>
    </location>
</feature>
<keyword evidence="9" id="KW-0812">Transmembrane</keyword>
<organism evidence="11 12">
    <name type="scientific">Catenaria anguillulae PL171</name>
    <dbReference type="NCBI Taxonomy" id="765915"/>
    <lineage>
        <taxon>Eukaryota</taxon>
        <taxon>Fungi</taxon>
        <taxon>Fungi incertae sedis</taxon>
        <taxon>Blastocladiomycota</taxon>
        <taxon>Blastocladiomycetes</taxon>
        <taxon>Blastocladiales</taxon>
        <taxon>Catenariaceae</taxon>
        <taxon>Catenaria</taxon>
    </lineage>
</organism>
<evidence type="ECO:0000256" key="3">
    <source>
        <dbReference type="ARBA" id="ARBA00022670"/>
    </source>
</evidence>
<keyword evidence="12" id="KW-1185">Reference proteome</keyword>
<comment type="similarity">
    <text evidence="2 7">Belongs to the peptidase C19 family.</text>
</comment>
<feature type="compositionally biased region" description="Acidic residues" evidence="8">
    <location>
        <begin position="83"/>
        <end position="95"/>
    </location>
</feature>
<dbReference type="InterPro" id="IPR050164">
    <property type="entry name" value="Peptidase_C19"/>
</dbReference>
<feature type="transmembrane region" description="Helical" evidence="9">
    <location>
        <begin position="12"/>
        <end position="29"/>
    </location>
</feature>
<evidence type="ECO:0000256" key="4">
    <source>
        <dbReference type="ARBA" id="ARBA00022786"/>
    </source>
</evidence>
<feature type="compositionally biased region" description="Basic and acidic residues" evidence="8">
    <location>
        <begin position="592"/>
        <end position="601"/>
    </location>
</feature>
<dbReference type="PANTHER" id="PTHR24006:SF888">
    <property type="entry name" value="UBIQUITIN CARBOXYL-TERMINAL HYDROLASE 30"/>
    <property type="match status" value="1"/>
</dbReference>
<dbReference type="GO" id="GO:0016579">
    <property type="term" value="P:protein deubiquitination"/>
    <property type="evidence" value="ECO:0007669"/>
    <property type="project" value="InterPro"/>
</dbReference>
<dbReference type="PROSITE" id="PS00972">
    <property type="entry name" value="USP_1"/>
    <property type="match status" value="1"/>
</dbReference>
<keyword evidence="3 7" id="KW-0645">Protease</keyword>
<feature type="region of interest" description="Disordered" evidence="8">
    <location>
        <begin position="41"/>
        <end position="95"/>
    </location>
</feature>
<reference evidence="11 12" key="1">
    <citation type="submission" date="2016-07" db="EMBL/GenBank/DDBJ databases">
        <title>Pervasive Adenine N6-methylation of Active Genes in Fungi.</title>
        <authorList>
            <consortium name="DOE Joint Genome Institute"/>
            <person name="Mondo S.J."/>
            <person name="Dannebaum R.O."/>
            <person name="Kuo R.C."/>
            <person name="Labutti K."/>
            <person name="Haridas S."/>
            <person name="Kuo A."/>
            <person name="Salamov A."/>
            <person name="Ahrendt S.R."/>
            <person name="Lipzen A."/>
            <person name="Sullivan W."/>
            <person name="Andreopoulos W.B."/>
            <person name="Clum A."/>
            <person name="Lindquist E."/>
            <person name="Daum C."/>
            <person name="Ramamoorthy G.K."/>
            <person name="Gryganskyi A."/>
            <person name="Culley D."/>
            <person name="Magnuson J.K."/>
            <person name="James T.Y."/>
            <person name="O'Malley M.A."/>
            <person name="Stajich J.E."/>
            <person name="Spatafora J.W."/>
            <person name="Visel A."/>
            <person name="Grigoriev I.V."/>
        </authorList>
    </citation>
    <scope>NUCLEOTIDE SEQUENCE [LARGE SCALE GENOMIC DNA]</scope>
    <source>
        <strain evidence="11 12">PL171</strain>
    </source>
</reference>
<dbReference type="InterPro" id="IPR038765">
    <property type="entry name" value="Papain-like_cys_pep_sf"/>
</dbReference>
<feature type="compositionally biased region" description="Basic residues" evidence="8">
    <location>
        <begin position="363"/>
        <end position="376"/>
    </location>
</feature>
<dbReference type="PROSITE" id="PS00973">
    <property type="entry name" value="USP_2"/>
    <property type="match status" value="1"/>
</dbReference>
<dbReference type="GO" id="GO:0005634">
    <property type="term" value="C:nucleus"/>
    <property type="evidence" value="ECO:0007669"/>
    <property type="project" value="TreeGrafter"/>
</dbReference>
<feature type="compositionally biased region" description="Low complexity" evidence="8">
    <location>
        <begin position="350"/>
        <end position="362"/>
    </location>
</feature>
<feature type="compositionally biased region" description="Basic residues" evidence="8">
    <location>
        <begin position="55"/>
        <end position="77"/>
    </location>
</feature>
<dbReference type="GO" id="GO:0004843">
    <property type="term" value="F:cysteine-type deubiquitinase activity"/>
    <property type="evidence" value="ECO:0007669"/>
    <property type="project" value="UniProtKB-UniRule"/>
</dbReference>
<feature type="region of interest" description="Disordered" evidence="8">
    <location>
        <begin position="536"/>
        <end position="609"/>
    </location>
</feature>
<evidence type="ECO:0000256" key="9">
    <source>
        <dbReference type="SAM" id="Phobius"/>
    </source>
</evidence>
<keyword evidence="9" id="KW-0472">Membrane</keyword>
<dbReference type="PROSITE" id="PS50235">
    <property type="entry name" value="USP_3"/>
    <property type="match status" value="1"/>
</dbReference>
<dbReference type="STRING" id="765915.A0A1Y2HCY5"/>
<dbReference type="InterPro" id="IPR028889">
    <property type="entry name" value="USP"/>
</dbReference>
<gene>
    <name evidence="11" type="ORF">BCR44DRAFT_1440364</name>
</gene>
<comment type="catalytic activity">
    <reaction evidence="1 7">
        <text>Thiol-dependent hydrolysis of ester, thioester, amide, peptide and isopeptide bonds formed by the C-terminal Gly of ubiquitin (a 76-residue protein attached to proteins as an intracellular targeting signal).</text>
        <dbReference type="EC" id="3.4.19.12"/>
    </reaction>
</comment>
<dbReference type="OrthoDB" id="2020758at2759"/>
<dbReference type="AlphaFoldDB" id="A0A1Y2HCY5"/>
<keyword evidence="9" id="KW-1133">Transmembrane helix</keyword>
<dbReference type="InterPro" id="IPR018200">
    <property type="entry name" value="USP_CS"/>
</dbReference>
<keyword evidence="4 7" id="KW-0833">Ubl conjugation pathway</keyword>
<feature type="domain" description="USP" evidence="10">
    <location>
        <begin position="111"/>
        <end position="679"/>
    </location>
</feature>
<feature type="region of interest" description="Disordered" evidence="8">
    <location>
        <begin position="350"/>
        <end position="408"/>
    </location>
</feature>
<evidence type="ECO:0000256" key="1">
    <source>
        <dbReference type="ARBA" id="ARBA00000707"/>
    </source>
</evidence>
<sequence>MSIDTTDPELWLSLGLTATVSGLFLVAAFKKYFSSSSNAIGPGNRLKRAGTPSGKRSKGRRSGHATNRSGKKGHKAGLRLGENADDQEDDDDDDMVEDDERVDLRMVPLASGLYNVGNSCFFNSVIQSLATLDPLLDFLLRSTARGVPAGTVSHALLETLAELRKPLNFPRAFTPNSLLAALSRTNHRLFNMRQQDAQELFQAVSDTIGVEWLKLHAAMARPTLMDACIDRSFSTFAATLTQQPHATPFTGWLASRLVCIDCQYCPALRHFTFDNLSLSLPLASVASLDSALRAYSALEYIDDAVCRRCSLFKTLAQLKAAWLEAQTHENKISAAIVAAKSTAMGANSTASATATGAATARGAAKKRKSKSSRRRSVQSEAQAPSSHDHHHHDRDHHQQHKLHLSQKRTAQAKLLMEHVESMLRTHSEESDLPAGITLARVQTKHTKQLMIARPPQLLALHLNRSAIVGYRVVKNTCNVQLAEYLDIAQVCTGPETVMSPLQSMKGISRVLTMGPHLPNQKPTLGNIVMRGSLRANRKHGARDDPRLVQAPPTPPATLSPTGSPRLHASSAQSSPPALEIGSTSAGASEAAARGDEREREPTAPSTPLSQEIMYRLQAVVVHHGGHEYGHYISYRRAPPGMGVGSQGWLRVSDDRVDAVQVDEVLACGSGAVMVFYERI</sequence>